<keyword evidence="2" id="KW-0808">Transferase</keyword>
<comment type="similarity">
    <text evidence="1">Belongs to the DsrF/TusC family.</text>
</comment>
<dbReference type="NCBIfam" id="NF001238">
    <property type="entry name" value="PRK00211.1"/>
    <property type="match status" value="1"/>
</dbReference>
<evidence type="ECO:0000313" key="3">
    <source>
        <dbReference type="Proteomes" id="UP000298782"/>
    </source>
</evidence>
<dbReference type="Pfam" id="PF02635">
    <property type="entry name" value="DsrE"/>
    <property type="match status" value="1"/>
</dbReference>
<reference evidence="2 3" key="2">
    <citation type="submission" date="2019-05" db="EMBL/GenBank/DDBJ databases">
        <title>Genome evolution of the obligate endosymbiont Buchnera aphidicola.</title>
        <authorList>
            <person name="Moran N.A."/>
        </authorList>
    </citation>
    <scope>NUCLEOTIDE SEQUENCE [LARGE SCALE GENOMIC DNA]</scope>
    <source>
        <strain evidence="2 3">Tca</strain>
    </source>
</reference>
<dbReference type="InterPro" id="IPR003787">
    <property type="entry name" value="Sulphur_relay_DsrE/F-like"/>
</dbReference>
<dbReference type="EMBL" id="CP034852">
    <property type="protein sequence ID" value="QCI26932.1"/>
    <property type="molecule type" value="Genomic_DNA"/>
</dbReference>
<gene>
    <name evidence="2" type="primary">tusC</name>
    <name evidence="2" type="ORF">D9V80_02120</name>
</gene>
<dbReference type="InterPro" id="IPR027396">
    <property type="entry name" value="DsrEFH-like"/>
</dbReference>
<evidence type="ECO:0000313" key="2">
    <source>
        <dbReference type="EMBL" id="QCI26932.1"/>
    </source>
</evidence>
<dbReference type="NCBIfam" id="TIGR03010">
    <property type="entry name" value="sulf_tusC_dsrF"/>
    <property type="match status" value="1"/>
</dbReference>
<protein>
    <submittedName>
        <fullName evidence="2">Sulfurtransferase complex subunit TusC</fullName>
    </submittedName>
</protein>
<reference evidence="2 3" key="1">
    <citation type="submission" date="2018-12" db="EMBL/GenBank/DDBJ databases">
        <authorList>
            <person name="Chong R.A."/>
        </authorList>
    </citation>
    <scope>NUCLEOTIDE SEQUENCE [LARGE SCALE GENOMIC DNA]</scope>
    <source>
        <strain evidence="2 3">Tca</strain>
    </source>
</reference>
<dbReference type="PANTHER" id="PTHR38780:SF1">
    <property type="entry name" value="PROTEIN TUSC"/>
    <property type="match status" value="1"/>
</dbReference>
<dbReference type="SUPFAM" id="SSF75169">
    <property type="entry name" value="DsrEFH-like"/>
    <property type="match status" value="1"/>
</dbReference>
<name>A0A4D6YD03_9GAMM</name>
<dbReference type="AlphaFoldDB" id="A0A4D6YD03"/>
<organism evidence="2 3">
    <name type="scientific">Buchnera aphidicola</name>
    <name type="common">Thelaxes californica</name>
    <dbReference type="NCBI Taxonomy" id="1315998"/>
    <lineage>
        <taxon>Bacteria</taxon>
        <taxon>Pseudomonadati</taxon>
        <taxon>Pseudomonadota</taxon>
        <taxon>Gammaproteobacteria</taxon>
        <taxon>Enterobacterales</taxon>
        <taxon>Erwiniaceae</taxon>
        <taxon>Buchnera</taxon>
    </lineage>
</organism>
<dbReference type="InterPro" id="IPR017462">
    <property type="entry name" value="Sulphur_relay_TusC/DsrF"/>
</dbReference>
<dbReference type="Gene3D" id="3.40.1260.10">
    <property type="entry name" value="DsrEFH-like"/>
    <property type="match status" value="1"/>
</dbReference>
<dbReference type="OrthoDB" id="9789418at2"/>
<dbReference type="PANTHER" id="PTHR38780">
    <property type="entry name" value="PROTEIN TUSC"/>
    <property type="match status" value="1"/>
</dbReference>
<dbReference type="GO" id="GO:0016740">
    <property type="term" value="F:transferase activity"/>
    <property type="evidence" value="ECO:0007669"/>
    <property type="project" value="UniProtKB-KW"/>
</dbReference>
<dbReference type="RefSeq" id="WP_158353769.1">
    <property type="nucleotide sequence ID" value="NZ_CP034852.1"/>
</dbReference>
<accession>A0A4D6YD03</accession>
<evidence type="ECO:0000256" key="1">
    <source>
        <dbReference type="ARBA" id="ARBA00005996"/>
    </source>
</evidence>
<proteinExistence type="inferred from homology"/>
<sequence>MNTYCNNVSFSILFSSAPYGNNFSREGLYTSLILTSLDKFINLFFVGDGIFQLLKNQQPQTIRIYNHTSSFKIFKMYKNIHFYICSQSLQERGNFSLSNFIVTPKLCTPSILANKIKKCNFILKF</sequence>
<keyword evidence="3" id="KW-1185">Reference proteome</keyword>
<dbReference type="Proteomes" id="UP000298782">
    <property type="component" value="Chromosome"/>
</dbReference>